<dbReference type="HOGENOM" id="CLU_3273551_0_0_3"/>
<evidence type="ECO:0000313" key="2">
    <source>
        <dbReference type="Proteomes" id="UP000001511"/>
    </source>
</evidence>
<dbReference type="KEGG" id="naz:Aazo_2124"/>
<dbReference type="Proteomes" id="UP000001511">
    <property type="component" value="Chromosome"/>
</dbReference>
<dbReference type="AlphaFoldDB" id="D7DWX6"/>
<evidence type="ECO:0000313" key="1">
    <source>
        <dbReference type="EMBL" id="ADI64149.1"/>
    </source>
</evidence>
<dbReference type="EMBL" id="CP002059">
    <property type="protein sequence ID" value="ADI64149.1"/>
    <property type="molecule type" value="Genomic_DNA"/>
</dbReference>
<name>D7DWX6_NOSA0</name>
<dbReference type="STRING" id="551115.Aazo_2124"/>
<gene>
    <name evidence="1" type="ordered locus">Aazo_2124</name>
</gene>
<organism evidence="1 2">
    <name type="scientific">Nostoc azollae (strain 0708)</name>
    <name type="common">Anabaena azollae (strain 0708)</name>
    <dbReference type="NCBI Taxonomy" id="551115"/>
    <lineage>
        <taxon>Bacteria</taxon>
        <taxon>Bacillati</taxon>
        <taxon>Cyanobacteriota</taxon>
        <taxon>Cyanophyceae</taxon>
        <taxon>Nostocales</taxon>
        <taxon>Nostocaceae</taxon>
        <taxon>Trichormus</taxon>
    </lineage>
</organism>
<keyword evidence="2" id="KW-1185">Reference proteome</keyword>
<accession>D7DWX6</accession>
<protein>
    <submittedName>
        <fullName evidence="1">Uncharacterized protein</fullName>
    </submittedName>
</protein>
<sequence>MVVGYPNLTSSIVNALSLIGRKTHGITSDKLCQLLLRQKID</sequence>
<reference evidence="1 2" key="1">
    <citation type="journal article" date="2010" name="PLoS ONE">
        <title>Genome erosion in a nitrogen-fixing vertically transmitted endosymbiotic multicellular cyanobacterium.</title>
        <authorList>
            <person name="Ran L."/>
            <person name="Larsson J."/>
            <person name="Vigil-Stenman T."/>
            <person name="Nylander J.A."/>
            <person name="Ininbergs K."/>
            <person name="Zheng W.W."/>
            <person name="Lapidus A."/>
            <person name="Lowry S."/>
            <person name="Haselkorn R."/>
            <person name="Bergman B."/>
        </authorList>
    </citation>
    <scope>NUCLEOTIDE SEQUENCE [LARGE SCALE GENOMIC DNA]</scope>
    <source>
        <strain evidence="1 2">0708</strain>
    </source>
</reference>
<proteinExistence type="predicted"/>